<evidence type="ECO:0008006" key="5">
    <source>
        <dbReference type="Google" id="ProtNLM"/>
    </source>
</evidence>
<dbReference type="GO" id="GO:0016746">
    <property type="term" value="F:acyltransferase activity"/>
    <property type="evidence" value="ECO:0007669"/>
    <property type="project" value="InterPro"/>
</dbReference>
<dbReference type="Gene3D" id="3.40.47.10">
    <property type="match status" value="1"/>
</dbReference>
<evidence type="ECO:0000313" key="1">
    <source>
        <dbReference type="EMBL" id="ADW76261.1"/>
    </source>
</evidence>
<evidence type="ECO:0000313" key="3">
    <source>
        <dbReference type="Proteomes" id="UP000007257"/>
    </source>
</evidence>
<keyword evidence="4" id="KW-1185">Reference proteome</keyword>
<sequence length="303" mass="33738">MSLEFSASNILWHEFEKNNNPSATVESEQLDKVKSFVNAFFQSHSRTCEAQLQPVSRWVNSQNLTFTTMLKKLVTQLEEQALVNDLDLVVLTHWTPDAEIGASVTNAIIYETGSHNAFGIAISDHGLSSGFVALQIIEDYLEDIGGDKRPRKALLMMADQDAILYDSPYLANFHPAASCCLLLLQSNATHEPHKVAGNITFKNYQKTSLPVSTADIYPLLSTLKMFSAAENALPLIILTSKSFSQVLQRDANFSGVRIETWDDALLSSAPWVLLKKLAQENTRFLLMMPEGKNMIFASFVMES</sequence>
<reference evidence="2 4" key="3">
    <citation type="submission" date="2024-09" db="EMBL/GenBank/DDBJ databases">
        <title>Genomes of Rahnella.</title>
        <authorList>
            <person name="Mnguni F.C."/>
            <person name="Shin G.Y."/>
            <person name="Coutinho T."/>
        </authorList>
    </citation>
    <scope>NUCLEOTIDE SEQUENCE [LARGE SCALE GENOMIC DNA]</scope>
    <source>
        <strain evidence="2 4">20WA0057</strain>
    </source>
</reference>
<keyword evidence="1" id="KW-0614">Plasmid</keyword>
<reference evidence="1 3" key="2">
    <citation type="journal article" date="2012" name="J. Bacteriol.">
        <title>Complete Genome Sequence of Rahnella sp. Strain Y9602, a Gammaproteobacterium Isolate from Metal- and Radionuclide-Contaminated Soil.</title>
        <authorList>
            <person name="Martinez R.J."/>
            <person name="Bruce D."/>
            <person name="Detter C."/>
            <person name="Goodwin L.A."/>
            <person name="Han J."/>
            <person name="Han C.S."/>
            <person name="Held B."/>
            <person name="Land M.L."/>
            <person name="Mikhailova N."/>
            <person name="Nolan M."/>
            <person name="Pennacchio L."/>
            <person name="Pitluck S."/>
            <person name="Tapia R."/>
            <person name="Woyke T."/>
            <person name="Sobecky P.A."/>
        </authorList>
    </citation>
    <scope>NUCLEOTIDE SEQUENCE [LARGE SCALE GENOMIC DNA]</scope>
    <source>
        <strain evidence="1 3">Y9602</strain>
        <plasmid evidence="1">pRAHAQ01</plasmid>
    </source>
</reference>
<dbReference type="InterPro" id="IPR016039">
    <property type="entry name" value="Thiolase-like"/>
</dbReference>
<dbReference type="KEGG" id="rah:Rahaq_4681"/>
<reference evidence="3" key="1">
    <citation type="submission" date="2011-01" db="EMBL/GenBank/DDBJ databases">
        <title>Complete sequence of plasmid1 of Rahnella sp. Y9602.</title>
        <authorList>
            <consortium name="US DOE Joint Genome Institute"/>
            <person name="Lucas S."/>
            <person name="Copeland A."/>
            <person name="Lapidus A."/>
            <person name="Cheng J.-F."/>
            <person name="Goodwin L."/>
            <person name="Pitluck S."/>
            <person name="Lu M."/>
            <person name="Detter J.C."/>
            <person name="Han C."/>
            <person name="Tapia R."/>
            <person name="Land M."/>
            <person name="Hauser L."/>
            <person name="Kyrpides N."/>
            <person name="Ivanova N."/>
            <person name="Ovchinnikova G."/>
            <person name="Pagani I."/>
            <person name="Sobecky P.A."/>
            <person name="Martinez R.J."/>
            <person name="Woyke T."/>
        </authorList>
    </citation>
    <scope>NUCLEOTIDE SEQUENCE [LARGE SCALE GENOMIC DNA]</scope>
    <source>
        <strain evidence="3">Y9602</strain>
        <plasmid evidence="3">pRAHAQ01</plasmid>
    </source>
</reference>
<geneLocation type="plasmid" evidence="1 3">
    <name>pRAHAQ01</name>
</geneLocation>
<evidence type="ECO:0000313" key="2">
    <source>
        <dbReference type="EMBL" id="MFD3225061.1"/>
    </source>
</evidence>
<accession>A0A0H3FIX0</accession>
<dbReference type="AlphaFoldDB" id="A0A0H3FIX0"/>
<dbReference type="GeneID" id="95420557"/>
<dbReference type="eggNOG" id="ENOG5033RJ1">
    <property type="taxonomic scope" value="Bacteria"/>
</dbReference>
<evidence type="ECO:0000313" key="4">
    <source>
        <dbReference type="Proteomes" id="UP001598201"/>
    </source>
</evidence>
<proteinExistence type="predicted"/>
<dbReference type="HOGENOM" id="CLU_949477_0_0_6"/>
<dbReference type="RefSeq" id="WP_013577942.1">
    <property type="nucleotide sequence ID" value="NC_015062.1"/>
</dbReference>
<dbReference type="Proteomes" id="UP000007257">
    <property type="component" value="Plasmid pRAHAQ01"/>
</dbReference>
<dbReference type="Proteomes" id="UP001598201">
    <property type="component" value="Unassembled WGS sequence"/>
</dbReference>
<dbReference type="EMBL" id="JBHUCJ010000040">
    <property type="protein sequence ID" value="MFD3225061.1"/>
    <property type="molecule type" value="Genomic_DNA"/>
</dbReference>
<gene>
    <name evidence="1" type="ordered locus">Rahaq_4681</name>
    <name evidence="2" type="ORF">ACFPK4_16100</name>
</gene>
<dbReference type="OrthoDB" id="6431177at2"/>
<dbReference type="EMBL" id="CP002506">
    <property type="protein sequence ID" value="ADW76261.1"/>
    <property type="molecule type" value="Genomic_DNA"/>
</dbReference>
<organism evidence="1 3">
    <name type="scientific">Rahnella sp. (strain Y9602)</name>
    <dbReference type="NCBI Taxonomy" id="2703885"/>
    <lineage>
        <taxon>Bacteria</taxon>
        <taxon>Pseudomonadati</taxon>
        <taxon>Pseudomonadota</taxon>
        <taxon>Gammaproteobacteria</taxon>
        <taxon>Enterobacterales</taxon>
        <taxon>Yersiniaceae</taxon>
        <taxon>Rahnella</taxon>
    </lineage>
</organism>
<protein>
    <recommendedName>
        <fullName evidence="5">Beta-ketoacyl synthase N-terminal domain-containing protein</fullName>
    </recommendedName>
</protein>
<name>A0A0H3FIX0_RAHSY</name>